<dbReference type="GO" id="GO:0000976">
    <property type="term" value="F:transcription cis-regulatory region binding"/>
    <property type="evidence" value="ECO:0007669"/>
    <property type="project" value="TreeGrafter"/>
</dbReference>
<evidence type="ECO:0000313" key="7">
    <source>
        <dbReference type="Proteomes" id="UP000036313"/>
    </source>
</evidence>
<sequence length="194" mass="21622">MSLKHTEGLRERKKRQTREAVRCAAFRLFEQFGYPNTTVEQIAAAADISPRTFFRYFPTKAALLIPDQLTEPIIEMFLAAPAELSPISAYRYAVEQMFAGIDEPEWADEMARQRLLYSLPEAHGALYMTYIETIELITDGLATRVGLPADDPRLRITAGAMTGVMMAALHNTPIDPAAISRGLNFLDEGLPLTS</sequence>
<gene>
    <name evidence="6" type="primary">rutR</name>
    <name evidence="6" type="ORF">MOBUDSM44075_00126</name>
</gene>
<protein>
    <submittedName>
        <fullName evidence="6">HTH-type transcriptional regulator RutR</fullName>
    </submittedName>
</protein>
<accession>A0A0J6WJ57</accession>
<name>A0A0J6WJ57_9MYCO</name>
<dbReference type="PROSITE" id="PS50977">
    <property type="entry name" value="HTH_TETR_2"/>
    <property type="match status" value="1"/>
</dbReference>
<dbReference type="AlphaFoldDB" id="A0A0J6WJ57"/>
<feature type="DNA-binding region" description="H-T-H motif" evidence="4">
    <location>
        <begin position="38"/>
        <end position="57"/>
    </location>
</feature>
<dbReference type="InterPro" id="IPR041347">
    <property type="entry name" value="MftR_C"/>
</dbReference>
<dbReference type="RefSeq" id="WP_048421704.1">
    <property type="nucleotide sequence ID" value="NZ_JYNU01000001.1"/>
</dbReference>
<dbReference type="PANTHER" id="PTHR30055:SF234">
    <property type="entry name" value="HTH-TYPE TRANSCRIPTIONAL REGULATOR BETI"/>
    <property type="match status" value="1"/>
</dbReference>
<dbReference type="PATRIC" id="fig|1807.14.peg.132"/>
<dbReference type="InterPro" id="IPR001647">
    <property type="entry name" value="HTH_TetR"/>
</dbReference>
<evidence type="ECO:0000259" key="5">
    <source>
        <dbReference type="PROSITE" id="PS50977"/>
    </source>
</evidence>
<dbReference type="InterPro" id="IPR050109">
    <property type="entry name" value="HTH-type_TetR-like_transc_reg"/>
</dbReference>
<dbReference type="PANTHER" id="PTHR30055">
    <property type="entry name" value="HTH-TYPE TRANSCRIPTIONAL REGULATOR RUTR"/>
    <property type="match status" value="1"/>
</dbReference>
<evidence type="ECO:0000256" key="4">
    <source>
        <dbReference type="PROSITE-ProRule" id="PRU00335"/>
    </source>
</evidence>
<dbReference type="InterPro" id="IPR023772">
    <property type="entry name" value="DNA-bd_HTH_TetR-type_CS"/>
</dbReference>
<evidence type="ECO:0000313" key="6">
    <source>
        <dbReference type="EMBL" id="KMO82003.1"/>
    </source>
</evidence>
<dbReference type="SUPFAM" id="SSF46689">
    <property type="entry name" value="Homeodomain-like"/>
    <property type="match status" value="1"/>
</dbReference>
<dbReference type="PROSITE" id="PS01081">
    <property type="entry name" value="HTH_TETR_1"/>
    <property type="match status" value="1"/>
</dbReference>
<dbReference type="Gene3D" id="1.10.357.10">
    <property type="entry name" value="Tetracycline Repressor, domain 2"/>
    <property type="match status" value="1"/>
</dbReference>
<keyword evidence="2 4" id="KW-0238">DNA-binding</keyword>
<keyword evidence="3" id="KW-0804">Transcription</keyword>
<dbReference type="EMBL" id="JYNU01000001">
    <property type="protein sequence ID" value="KMO82003.1"/>
    <property type="molecule type" value="Genomic_DNA"/>
</dbReference>
<proteinExistence type="predicted"/>
<keyword evidence="1" id="KW-0805">Transcription regulation</keyword>
<evidence type="ECO:0000256" key="3">
    <source>
        <dbReference type="ARBA" id="ARBA00023163"/>
    </source>
</evidence>
<dbReference type="GO" id="GO:0003700">
    <property type="term" value="F:DNA-binding transcription factor activity"/>
    <property type="evidence" value="ECO:0007669"/>
    <property type="project" value="TreeGrafter"/>
</dbReference>
<reference evidence="6 7" key="1">
    <citation type="journal article" date="2015" name="Genome Biol. Evol.">
        <title>Characterization of Three Mycobacterium spp. with Potential Use in Bioremediation by Genome Sequencing and Comparative Genomics.</title>
        <authorList>
            <person name="Das S."/>
            <person name="Pettersson B.M."/>
            <person name="Behra P.R."/>
            <person name="Ramesh M."/>
            <person name="Dasgupta S."/>
            <person name="Bhattacharya A."/>
            <person name="Kirsebom L.A."/>
        </authorList>
    </citation>
    <scope>NUCLEOTIDE SEQUENCE [LARGE SCALE GENOMIC DNA]</scope>
    <source>
        <strain evidence="6 7">DSM 44075</strain>
    </source>
</reference>
<dbReference type="Pfam" id="PF17754">
    <property type="entry name" value="TetR_C_14"/>
    <property type="match status" value="1"/>
</dbReference>
<dbReference type="Pfam" id="PF00440">
    <property type="entry name" value="TetR_N"/>
    <property type="match status" value="1"/>
</dbReference>
<organism evidence="6 7">
    <name type="scientific">Mycolicibacterium obuense</name>
    <dbReference type="NCBI Taxonomy" id="1807"/>
    <lineage>
        <taxon>Bacteria</taxon>
        <taxon>Bacillati</taxon>
        <taxon>Actinomycetota</taxon>
        <taxon>Actinomycetes</taxon>
        <taxon>Mycobacteriales</taxon>
        <taxon>Mycobacteriaceae</taxon>
        <taxon>Mycolicibacterium</taxon>
    </lineage>
</organism>
<dbReference type="Proteomes" id="UP000036313">
    <property type="component" value="Unassembled WGS sequence"/>
</dbReference>
<feature type="domain" description="HTH tetR-type" evidence="5">
    <location>
        <begin position="15"/>
        <end position="75"/>
    </location>
</feature>
<dbReference type="Gene3D" id="1.10.10.60">
    <property type="entry name" value="Homeodomain-like"/>
    <property type="match status" value="1"/>
</dbReference>
<evidence type="ECO:0000256" key="2">
    <source>
        <dbReference type="ARBA" id="ARBA00023125"/>
    </source>
</evidence>
<dbReference type="PRINTS" id="PR00455">
    <property type="entry name" value="HTHTETR"/>
</dbReference>
<comment type="caution">
    <text evidence="6">The sequence shown here is derived from an EMBL/GenBank/DDBJ whole genome shotgun (WGS) entry which is preliminary data.</text>
</comment>
<evidence type="ECO:0000256" key="1">
    <source>
        <dbReference type="ARBA" id="ARBA00023015"/>
    </source>
</evidence>
<dbReference type="InterPro" id="IPR009057">
    <property type="entry name" value="Homeodomain-like_sf"/>
</dbReference>